<sequence length="469" mass="51210">MKKTIILYPSPGIGHLISMVELGKRLLQLNPPFSITIFLTQAPFNTGSTSPYIRRIESSFPSISFHNLPPISLPLDSSSSPHPESLAFLLLRLNNPLIHQFLLPIASSVRALLFDFFCHPVLDVAATLRIPSYCFFTSPASSLAIFLHFPTIHRLTSASFKDLGHTHLEFPGAPPIPASDMPLPLQDRNDEVYHEFLATAMALPRASGIVVNSFDSLEPRAIEALRSGACIPDGRTPPIYCIGPLISEGGDGGAECLEWLGSQPSRSVVFLCFGSLGLFSAAQLKEIALGLDRSGHRFLWVVRSPPSDDESRPFLPPPVPDLDALLPEGFLERTKGRGLVVKSWAPQVAVLSHDSMGGFVTHCGWNSVLEGLCAGVPMVAWPLYAEQKLNRVVMVEEMSLALAIKEEEDGRVGADEVERMVRAVMESDEGEALRKRTVEMREKAMAATSEGGSSRLALAELAELWMLPN</sequence>
<keyword evidence="2" id="KW-1185">Reference proteome</keyword>
<dbReference type="EMBL" id="CM056815">
    <property type="protein sequence ID" value="KAJ8629447.1"/>
    <property type="molecule type" value="Genomic_DNA"/>
</dbReference>
<gene>
    <name evidence="1" type="ORF">MRB53_022770</name>
</gene>
<evidence type="ECO:0000313" key="2">
    <source>
        <dbReference type="Proteomes" id="UP001234297"/>
    </source>
</evidence>
<reference evidence="1 2" key="1">
    <citation type="journal article" date="2022" name="Hortic Res">
        <title>A haplotype resolved chromosomal level avocado genome allows analysis of novel avocado genes.</title>
        <authorList>
            <person name="Nath O."/>
            <person name="Fletcher S.J."/>
            <person name="Hayward A."/>
            <person name="Shaw L.M."/>
            <person name="Masouleh A.K."/>
            <person name="Furtado A."/>
            <person name="Henry R.J."/>
            <person name="Mitter N."/>
        </authorList>
    </citation>
    <scope>NUCLEOTIDE SEQUENCE [LARGE SCALE GENOMIC DNA]</scope>
    <source>
        <strain evidence="2">cv. Hass</strain>
    </source>
</reference>
<dbReference type="Proteomes" id="UP001234297">
    <property type="component" value="Chromosome 7"/>
</dbReference>
<name>A0ACC2L8L7_PERAE</name>
<proteinExistence type="predicted"/>
<organism evidence="1 2">
    <name type="scientific">Persea americana</name>
    <name type="common">Avocado</name>
    <dbReference type="NCBI Taxonomy" id="3435"/>
    <lineage>
        <taxon>Eukaryota</taxon>
        <taxon>Viridiplantae</taxon>
        <taxon>Streptophyta</taxon>
        <taxon>Embryophyta</taxon>
        <taxon>Tracheophyta</taxon>
        <taxon>Spermatophyta</taxon>
        <taxon>Magnoliopsida</taxon>
        <taxon>Magnoliidae</taxon>
        <taxon>Laurales</taxon>
        <taxon>Lauraceae</taxon>
        <taxon>Persea</taxon>
    </lineage>
</organism>
<evidence type="ECO:0000313" key="1">
    <source>
        <dbReference type="EMBL" id="KAJ8629447.1"/>
    </source>
</evidence>
<accession>A0ACC2L8L7</accession>
<comment type="caution">
    <text evidence="1">The sequence shown here is derived from an EMBL/GenBank/DDBJ whole genome shotgun (WGS) entry which is preliminary data.</text>
</comment>
<protein>
    <submittedName>
        <fullName evidence="1">Uncharacterized protein</fullName>
    </submittedName>
</protein>